<dbReference type="RefSeq" id="WP_251483550.1">
    <property type="nucleotide sequence ID" value="NZ_CAJSLV010000001.1"/>
</dbReference>
<protein>
    <submittedName>
        <fullName evidence="3">Lysophospholipase, alpha-beta hydrolase superfamily</fullName>
    </submittedName>
</protein>
<reference evidence="3" key="1">
    <citation type="submission" date="2021-05" db="EMBL/GenBank/DDBJ databases">
        <authorList>
            <person name="Arsene-Ploetze F."/>
        </authorList>
    </citation>
    <scope>NUCLEOTIDE SEQUENCE</scope>
    <source>
        <strain evidence="3">DSM 42138</strain>
    </source>
</reference>
<dbReference type="AlphaFoldDB" id="A0A9W4GNK0"/>
<feature type="domain" description="AB hydrolase-1" evidence="2">
    <location>
        <begin position="41"/>
        <end position="262"/>
    </location>
</feature>
<evidence type="ECO:0000256" key="1">
    <source>
        <dbReference type="SAM" id="SignalP"/>
    </source>
</evidence>
<name>A0A9W4GNK0_9ACTN</name>
<proteinExistence type="predicted"/>
<sequence length="272" mass="27828">MPRTSRRRSAITALSLATALACAPLTTATAGPARTTAKPTIVLEHGAFADASGWNAVATTLQAAGYTVIAPANPLRGLSQDAARLTSLLASIDGPVVLVAHSYGGAVITQAAAGNPHITALVYIAALMPDTGENLGALAARSTDSQLTPALRPLPYTDPDGAQGAELSIDPAQFRAVFAADLPAARTRLLAAEQRPIDAAAFTATATAAAWHTIPTWALIARQDKTLGADLERFEAKRAAAHTVEIDSSHAAPISHPAAVTALILAAARTTN</sequence>
<dbReference type="GO" id="GO:0016787">
    <property type="term" value="F:hydrolase activity"/>
    <property type="evidence" value="ECO:0007669"/>
    <property type="project" value="UniProtKB-KW"/>
</dbReference>
<dbReference type="Gene3D" id="3.40.50.1820">
    <property type="entry name" value="alpha/beta hydrolase"/>
    <property type="match status" value="1"/>
</dbReference>
<dbReference type="InterPro" id="IPR029058">
    <property type="entry name" value="AB_hydrolase_fold"/>
</dbReference>
<keyword evidence="3" id="KW-0378">Hydrolase</keyword>
<comment type="caution">
    <text evidence="3">The sequence shown here is derived from an EMBL/GenBank/DDBJ whole genome shotgun (WGS) entry which is preliminary data.</text>
</comment>
<dbReference type="PANTHER" id="PTHR37017:SF11">
    <property type="entry name" value="ESTERASE_LIPASE_THIOESTERASE DOMAIN-CONTAINING PROTEIN"/>
    <property type="match status" value="1"/>
</dbReference>
<dbReference type="SUPFAM" id="SSF53474">
    <property type="entry name" value="alpha/beta-Hydrolases"/>
    <property type="match status" value="1"/>
</dbReference>
<keyword evidence="4" id="KW-1185">Reference proteome</keyword>
<dbReference type="EMBL" id="CAJSLV010000001">
    <property type="protein sequence ID" value="CAG6390627.1"/>
    <property type="molecule type" value="Genomic_DNA"/>
</dbReference>
<keyword evidence="1" id="KW-0732">Signal</keyword>
<feature type="signal peptide" evidence="1">
    <location>
        <begin position="1"/>
        <end position="30"/>
    </location>
</feature>
<accession>A0A9W4GNK0</accession>
<dbReference type="PROSITE" id="PS51257">
    <property type="entry name" value="PROKAR_LIPOPROTEIN"/>
    <property type="match status" value="1"/>
</dbReference>
<evidence type="ECO:0000313" key="4">
    <source>
        <dbReference type="Proteomes" id="UP001152519"/>
    </source>
</evidence>
<evidence type="ECO:0000259" key="2">
    <source>
        <dbReference type="Pfam" id="PF12697"/>
    </source>
</evidence>
<dbReference type="PANTHER" id="PTHR37017">
    <property type="entry name" value="AB HYDROLASE-1 DOMAIN-CONTAINING PROTEIN-RELATED"/>
    <property type="match status" value="1"/>
</dbReference>
<dbReference type="InterPro" id="IPR000073">
    <property type="entry name" value="AB_hydrolase_1"/>
</dbReference>
<feature type="chain" id="PRO_5040855259" evidence="1">
    <location>
        <begin position="31"/>
        <end position="272"/>
    </location>
</feature>
<evidence type="ECO:0000313" key="3">
    <source>
        <dbReference type="EMBL" id="CAG6390627.1"/>
    </source>
</evidence>
<dbReference type="Pfam" id="PF12697">
    <property type="entry name" value="Abhydrolase_6"/>
    <property type="match status" value="1"/>
</dbReference>
<gene>
    <name evidence="3" type="ORF">SCOCK_10095</name>
</gene>
<dbReference type="InterPro" id="IPR052897">
    <property type="entry name" value="Sec-Metab_Biosynth_Hydrolase"/>
</dbReference>
<organism evidence="3 4">
    <name type="scientific">Actinacidiphila cocklensis</name>
    <dbReference type="NCBI Taxonomy" id="887465"/>
    <lineage>
        <taxon>Bacteria</taxon>
        <taxon>Bacillati</taxon>
        <taxon>Actinomycetota</taxon>
        <taxon>Actinomycetes</taxon>
        <taxon>Kitasatosporales</taxon>
        <taxon>Streptomycetaceae</taxon>
        <taxon>Actinacidiphila</taxon>
    </lineage>
</organism>
<dbReference type="Proteomes" id="UP001152519">
    <property type="component" value="Unassembled WGS sequence"/>
</dbReference>